<feature type="domain" description="HTH lysR-type" evidence="5">
    <location>
        <begin position="1"/>
        <end position="58"/>
    </location>
</feature>
<dbReference type="SUPFAM" id="SSF46785">
    <property type="entry name" value="Winged helix' DNA-binding domain"/>
    <property type="match status" value="1"/>
</dbReference>
<dbReference type="InterPro" id="IPR036390">
    <property type="entry name" value="WH_DNA-bd_sf"/>
</dbReference>
<gene>
    <name evidence="6" type="ORF">HMPREF2137_01910</name>
</gene>
<evidence type="ECO:0000256" key="2">
    <source>
        <dbReference type="ARBA" id="ARBA00023015"/>
    </source>
</evidence>
<keyword evidence="2" id="KW-0805">Transcription regulation</keyword>
<dbReference type="EMBL" id="JRNN01000027">
    <property type="protein sequence ID" value="KGF36396.1"/>
    <property type="molecule type" value="Genomic_DNA"/>
</dbReference>
<dbReference type="OrthoDB" id="9803735at2"/>
<keyword evidence="3" id="KW-0238">DNA-binding</keyword>
<sequence length="302" mass="34777">MELRQIKYFLKVAELLNFSEAAKALFITQSTLSQQIRQLENEFDTILFERNSHEVSLTEAGKQFMRYARKVIIDADDCTQKMDDLKNMLTGELNIGVTFTFSPLLTETVLEFMKLYPHVRLNVFYKTMSELMDMLQRREVDFVLAFKPTDRNDKIESHVLFNNHLSVVVSEQHPLARRKSLNLDDLVLYDAAMPARGLQARNSFDDMIHSVNSKLKIRVELNDVSILLKLIKQSKLITILAEATIHDEDGLVAIPLEMAGNDMEGCIHQLKQAYVKNSAREFYRLLSQSRAILKYSSLAKLL</sequence>
<dbReference type="FunFam" id="1.10.10.10:FF:000001">
    <property type="entry name" value="LysR family transcriptional regulator"/>
    <property type="match status" value="1"/>
</dbReference>
<dbReference type="Pfam" id="PF00126">
    <property type="entry name" value="HTH_1"/>
    <property type="match status" value="1"/>
</dbReference>
<dbReference type="CDD" id="cd05466">
    <property type="entry name" value="PBP2_LTTR_substrate"/>
    <property type="match status" value="1"/>
</dbReference>
<comment type="caution">
    <text evidence="6">The sequence shown here is derived from an EMBL/GenBank/DDBJ whole genome shotgun (WGS) entry which is preliminary data.</text>
</comment>
<dbReference type="InterPro" id="IPR036388">
    <property type="entry name" value="WH-like_DNA-bd_sf"/>
</dbReference>
<dbReference type="PROSITE" id="PS50931">
    <property type="entry name" value="HTH_LYSR"/>
    <property type="match status" value="1"/>
</dbReference>
<evidence type="ECO:0000313" key="7">
    <source>
        <dbReference type="Proteomes" id="UP000029556"/>
    </source>
</evidence>
<dbReference type="Pfam" id="PF03466">
    <property type="entry name" value="LysR_substrate"/>
    <property type="match status" value="1"/>
</dbReference>
<keyword evidence="4" id="KW-0804">Transcription</keyword>
<dbReference type="GO" id="GO:0003700">
    <property type="term" value="F:DNA-binding transcription factor activity"/>
    <property type="evidence" value="ECO:0007669"/>
    <property type="project" value="InterPro"/>
</dbReference>
<protein>
    <submittedName>
        <fullName evidence="6">Transcriptional regulator</fullName>
    </submittedName>
</protein>
<reference evidence="6 7" key="1">
    <citation type="submission" date="2014-07" db="EMBL/GenBank/DDBJ databases">
        <authorList>
            <person name="McCorrison J."/>
            <person name="Sanka R."/>
            <person name="Torralba M."/>
            <person name="Gillis M."/>
            <person name="Haft D.H."/>
            <person name="Methe B."/>
            <person name="Sutton G."/>
            <person name="Nelson K.E."/>
        </authorList>
    </citation>
    <scope>NUCLEOTIDE SEQUENCE [LARGE SCALE GENOMIC DNA]</scope>
    <source>
        <strain evidence="6 7">DNF00853</strain>
    </source>
</reference>
<dbReference type="Gene3D" id="1.10.10.10">
    <property type="entry name" value="Winged helix-like DNA-binding domain superfamily/Winged helix DNA-binding domain"/>
    <property type="match status" value="1"/>
</dbReference>
<organism evidence="6 7">
    <name type="scientific">Hoylesella buccalis DNF00853</name>
    <dbReference type="NCBI Taxonomy" id="1401074"/>
    <lineage>
        <taxon>Bacteria</taxon>
        <taxon>Pseudomonadati</taxon>
        <taxon>Bacteroidota</taxon>
        <taxon>Bacteroidia</taxon>
        <taxon>Bacteroidales</taxon>
        <taxon>Prevotellaceae</taxon>
        <taxon>Hoylesella</taxon>
    </lineage>
</organism>
<dbReference type="GO" id="GO:0003677">
    <property type="term" value="F:DNA binding"/>
    <property type="evidence" value="ECO:0007669"/>
    <property type="project" value="UniProtKB-KW"/>
</dbReference>
<dbReference type="RefSeq" id="WP_036871763.1">
    <property type="nucleotide sequence ID" value="NZ_JRNN01000027.1"/>
</dbReference>
<comment type="similarity">
    <text evidence="1">Belongs to the LysR transcriptional regulatory family.</text>
</comment>
<name>A0A095ZPU9_9BACT</name>
<dbReference type="InterPro" id="IPR005119">
    <property type="entry name" value="LysR_subst-bd"/>
</dbReference>
<evidence type="ECO:0000259" key="5">
    <source>
        <dbReference type="PROSITE" id="PS50931"/>
    </source>
</evidence>
<dbReference type="SUPFAM" id="SSF53850">
    <property type="entry name" value="Periplasmic binding protein-like II"/>
    <property type="match status" value="1"/>
</dbReference>
<dbReference type="Proteomes" id="UP000029556">
    <property type="component" value="Unassembled WGS sequence"/>
</dbReference>
<dbReference type="PANTHER" id="PTHR30419:SF8">
    <property type="entry name" value="NITROGEN ASSIMILATION TRANSCRIPTIONAL ACTIVATOR-RELATED"/>
    <property type="match status" value="1"/>
</dbReference>
<evidence type="ECO:0000256" key="4">
    <source>
        <dbReference type="ARBA" id="ARBA00023163"/>
    </source>
</evidence>
<dbReference type="Gene3D" id="3.40.190.290">
    <property type="match status" value="1"/>
</dbReference>
<accession>A0A095ZPU9</accession>
<dbReference type="InterPro" id="IPR000847">
    <property type="entry name" value="LysR_HTH_N"/>
</dbReference>
<evidence type="ECO:0000256" key="1">
    <source>
        <dbReference type="ARBA" id="ARBA00009437"/>
    </source>
</evidence>
<evidence type="ECO:0000256" key="3">
    <source>
        <dbReference type="ARBA" id="ARBA00023125"/>
    </source>
</evidence>
<dbReference type="PRINTS" id="PR00039">
    <property type="entry name" value="HTHLYSR"/>
</dbReference>
<dbReference type="PANTHER" id="PTHR30419">
    <property type="entry name" value="HTH-TYPE TRANSCRIPTIONAL REGULATOR YBHD"/>
    <property type="match status" value="1"/>
</dbReference>
<dbReference type="InterPro" id="IPR050950">
    <property type="entry name" value="HTH-type_LysR_regulators"/>
</dbReference>
<dbReference type="AlphaFoldDB" id="A0A095ZPU9"/>
<evidence type="ECO:0000313" key="6">
    <source>
        <dbReference type="EMBL" id="KGF36396.1"/>
    </source>
</evidence>
<dbReference type="GO" id="GO:0005829">
    <property type="term" value="C:cytosol"/>
    <property type="evidence" value="ECO:0007669"/>
    <property type="project" value="TreeGrafter"/>
</dbReference>
<proteinExistence type="inferred from homology"/>